<dbReference type="Proteomes" id="UP000264313">
    <property type="component" value="Unassembled WGS sequence"/>
</dbReference>
<protein>
    <submittedName>
        <fullName evidence="2">Lipopolysaccharide transport periplasmic protein LptA</fullName>
    </submittedName>
</protein>
<feature type="region of interest" description="Disordered" evidence="1">
    <location>
        <begin position="1"/>
        <end position="23"/>
    </location>
</feature>
<name>A0A351RA88_9PROT</name>
<comment type="caution">
    <text evidence="2">The sequence shown here is derived from an EMBL/GenBank/DDBJ whole genome shotgun (WGS) entry which is preliminary data.</text>
</comment>
<dbReference type="AlphaFoldDB" id="A0A351RA88"/>
<sequence>IPTVKDSRFSRTLEVSKNAGNAQ</sequence>
<dbReference type="EMBL" id="DNAA01000119">
    <property type="protein sequence ID" value="HBA08959.1"/>
    <property type="molecule type" value="Genomic_DNA"/>
</dbReference>
<dbReference type="STRING" id="1132855.GCA_000384255_00400"/>
<feature type="compositionally biased region" description="Basic and acidic residues" evidence="1">
    <location>
        <begin position="1"/>
        <end position="11"/>
    </location>
</feature>
<gene>
    <name evidence="2" type="ORF">DCW48_04960</name>
</gene>
<evidence type="ECO:0000313" key="2">
    <source>
        <dbReference type="EMBL" id="HBA08959.1"/>
    </source>
</evidence>
<feature type="compositionally biased region" description="Polar residues" evidence="1">
    <location>
        <begin position="13"/>
        <end position="23"/>
    </location>
</feature>
<reference evidence="2 3" key="1">
    <citation type="journal article" date="2018" name="Nat. Biotechnol.">
        <title>A standardized bacterial taxonomy based on genome phylogeny substantially revises the tree of life.</title>
        <authorList>
            <person name="Parks D.H."/>
            <person name="Chuvochina M."/>
            <person name="Waite D.W."/>
            <person name="Rinke C."/>
            <person name="Skarshewski A."/>
            <person name="Chaumeil P.A."/>
            <person name="Hugenholtz P."/>
        </authorList>
    </citation>
    <scope>NUCLEOTIDE SEQUENCE [LARGE SCALE GENOMIC DNA]</scope>
    <source>
        <strain evidence="2">UBA9958</strain>
    </source>
</reference>
<organism evidence="2 3">
    <name type="scientific">Methylotenera mobilis</name>
    <dbReference type="NCBI Taxonomy" id="359408"/>
    <lineage>
        <taxon>Bacteria</taxon>
        <taxon>Pseudomonadati</taxon>
        <taxon>Pseudomonadota</taxon>
        <taxon>Betaproteobacteria</taxon>
        <taxon>Nitrosomonadales</taxon>
        <taxon>Methylophilaceae</taxon>
        <taxon>Methylotenera</taxon>
    </lineage>
</organism>
<evidence type="ECO:0000256" key="1">
    <source>
        <dbReference type="SAM" id="MobiDB-lite"/>
    </source>
</evidence>
<proteinExistence type="predicted"/>
<evidence type="ECO:0000313" key="3">
    <source>
        <dbReference type="Proteomes" id="UP000264313"/>
    </source>
</evidence>
<accession>A0A351RA88</accession>
<feature type="non-terminal residue" evidence="2">
    <location>
        <position position="1"/>
    </location>
</feature>